<dbReference type="Proteomes" id="UP001172386">
    <property type="component" value="Unassembled WGS sequence"/>
</dbReference>
<protein>
    <submittedName>
        <fullName evidence="1">37S ribosomal protein S22</fullName>
    </submittedName>
</protein>
<keyword evidence="2" id="KW-1185">Reference proteome</keyword>
<reference evidence="1" key="1">
    <citation type="submission" date="2022-10" db="EMBL/GenBank/DDBJ databases">
        <title>Culturing micro-colonial fungi from biological soil crusts in the Mojave desert and describing Neophaeococcomyces mojavensis, and introducing the new genera and species Taxawa tesnikishii.</title>
        <authorList>
            <person name="Kurbessoian T."/>
            <person name="Stajich J.E."/>
        </authorList>
    </citation>
    <scope>NUCLEOTIDE SEQUENCE</scope>
    <source>
        <strain evidence="1">JES_112</strain>
    </source>
</reference>
<evidence type="ECO:0000313" key="1">
    <source>
        <dbReference type="EMBL" id="KAJ9658177.1"/>
    </source>
</evidence>
<name>A0ACC3AAA8_9EURO</name>
<organism evidence="1 2">
    <name type="scientific">Neophaeococcomyces mojaviensis</name>
    <dbReference type="NCBI Taxonomy" id="3383035"/>
    <lineage>
        <taxon>Eukaryota</taxon>
        <taxon>Fungi</taxon>
        <taxon>Dikarya</taxon>
        <taxon>Ascomycota</taxon>
        <taxon>Pezizomycotina</taxon>
        <taxon>Eurotiomycetes</taxon>
        <taxon>Chaetothyriomycetidae</taxon>
        <taxon>Chaetothyriales</taxon>
        <taxon>Chaetothyriales incertae sedis</taxon>
        <taxon>Neophaeococcomyces</taxon>
    </lineage>
</organism>
<sequence>MSAGRGLRRLPKAPSKSASLLLRRTTVVSCHEISRPLPSNSRASLSNVSCRAYSSQNEARQPDVGPESRDGDQIDDAAELRLEEEMLAIQDAAIAELEQRLGKPLHEAIKELHAAERILRAPGHGVLGGSEDIEEIANNRISQLRATGATSEDVAREARNLFGEYLPEATLSSEETKIYTRLYGEPLPDIDEEESLYDDGHHIQDENSRSMLFDAEGEEVRYRLESEEDIHSSMGRQSTKDAQDLEQPSARVADVQAIGLDVEAIAKAVQGDVYDQDEYDELEQEDDDPEANDEKSHPLTSLGRFATSPRTFFIPQETFVRPVESVMSQFSNKQLKDMCERTFGGPGLPDSPLTPRIARSRQQVPIPLDASQHTMGQMEANAFMTTVMPPTYASIQSVLVETRKRLGSSWLNRLLAKAGGPRVLDAGSGGVGILAWRNIVNAHWEQLHSSDKNPPQPPVSKSVVLTGSDTLRHRAAAMLENTTFVPRLPDYIHTRGIPTLEDERPAQQRKQFDVIIASHSLFGLKEEWERKQHVQNLWSLLSDQGGVLIFVEKGIPRGFETVAAAREMLLERYIAVPDGQKTYYSSSTGLEDLDPENAQKTTGMIIAPCTNHDRCPLYKTSGVSKGRKDICSFQQRYIRPPFLQRVLGAKDRNHDDVDFSYLAVMKGDDLRNRSFTTWDHVNDPVSAPKALHQNAHTSAQQTTVSQMQEGFEYSDPTWSDSPAPPPTHLLPRIMNAPLKRRGHVTIDLCTPTAEIRRWTIPKSFSRQAYRDARKARWGDLWALGAKTSVMRNLKLGTPMKDFDAAGGQMKGSIGMARSRKERLQMQAEKILEAEEAQKDDEEREKEELLRLIDEDNLIDVDDEDELIDMDTLVPKKKADKPTRTQRSATVSPAQTHPSKMERDAKLKKPTTVRPQRGGLVPDTGPERMGEVDDLAAWSDEYASAMLDDEAYRGVSTKSGRRPTSKNTRRLKRDLRRAKREGSIE</sequence>
<comment type="caution">
    <text evidence="1">The sequence shown here is derived from an EMBL/GenBank/DDBJ whole genome shotgun (WGS) entry which is preliminary data.</text>
</comment>
<accession>A0ACC3AAA8</accession>
<gene>
    <name evidence="1" type="primary">RSM22</name>
    <name evidence="1" type="ORF">H2198_003882</name>
</gene>
<keyword evidence="1" id="KW-0689">Ribosomal protein</keyword>
<evidence type="ECO:0000313" key="2">
    <source>
        <dbReference type="Proteomes" id="UP001172386"/>
    </source>
</evidence>
<dbReference type="EMBL" id="JAPDRQ010000054">
    <property type="protein sequence ID" value="KAJ9658177.1"/>
    <property type="molecule type" value="Genomic_DNA"/>
</dbReference>
<proteinExistence type="predicted"/>
<keyword evidence="1" id="KW-0687">Ribonucleoprotein</keyword>